<dbReference type="NCBIfam" id="NF038066">
    <property type="entry name" value="MptB"/>
    <property type="match status" value="1"/>
</dbReference>
<keyword evidence="3" id="KW-0808">Transferase</keyword>
<comment type="subcellular location">
    <subcellularLocation>
        <location evidence="1">Membrane</location>
        <topology evidence="1">Multi-pass membrane protein</topology>
    </subcellularLocation>
</comment>
<evidence type="ECO:0000256" key="2">
    <source>
        <dbReference type="ARBA" id="ARBA00022676"/>
    </source>
</evidence>
<dbReference type="EMBL" id="CAFBPM010000013">
    <property type="protein sequence ID" value="CAB5027228.1"/>
    <property type="molecule type" value="Genomic_DNA"/>
</dbReference>
<feature type="transmembrane region" description="Helical" evidence="7">
    <location>
        <begin position="371"/>
        <end position="391"/>
    </location>
</feature>
<feature type="transmembrane region" description="Helical" evidence="7">
    <location>
        <begin position="161"/>
        <end position="184"/>
    </location>
</feature>
<evidence type="ECO:0000313" key="8">
    <source>
        <dbReference type="EMBL" id="CAB4824069.1"/>
    </source>
</evidence>
<feature type="transmembrane region" description="Helical" evidence="7">
    <location>
        <begin position="412"/>
        <end position="429"/>
    </location>
</feature>
<organism evidence="9">
    <name type="scientific">freshwater metagenome</name>
    <dbReference type="NCBI Taxonomy" id="449393"/>
    <lineage>
        <taxon>unclassified sequences</taxon>
        <taxon>metagenomes</taxon>
        <taxon>ecological metagenomes</taxon>
    </lineage>
</organism>
<dbReference type="GO" id="GO:0016757">
    <property type="term" value="F:glycosyltransferase activity"/>
    <property type="evidence" value="ECO:0007669"/>
    <property type="project" value="UniProtKB-KW"/>
</dbReference>
<dbReference type="EMBL" id="CAFBLT010000001">
    <property type="protein sequence ID" value="CAB4864127.1"/>
    <property type="molecule type" value="Genomic_DNA"/>
</dbReference>
<evidence type="ECO:0000313" key="10">
    <source>
        <dbReference type="EMBL" id="CAB5027228.1"/>
    </source>
</evidence>
<feature type="transmembrane region" description="Helical" evidence="7">
    <location>
        <begin position="237"/>
        <end position="263"/>
    </location>
</feature>
<protein>
    <submittedName>
        <fullName evidence="9">Unannotated protein</fullName>
    </submittedName>
</protein>
<keyword evidence="2" id="KW-0328">Glycosyltransferase</keyword>
<evidence type="ECO:0000313" key="9">
    <source>
        <dbReference type="EMBL" id="CAB4864127.1"/>
    </source>
</evidence>
<feature type="transmembrane region" description="Helical" evidence="7">
    <location>
        <begin position="196"/>
        <end position="217"/>
    </location>
</feature>
<sequence>MLWVLGGTIGSIGMSVFGTIVGSTPSPATVTWWYFITLRGTLLADVLFYFFVVLLVTSWIGVGLHARRGTLLVKHCWIILCLWGVPLLLGPPMFGRDLYSYVAQGLIAHQGMNPYHVTPEVLGAGPNLDSIASVWRNTIAPYGPLFLSLSRGLVSLAGHSLVVQVLLMRSLEIIGFVLVMVFLPRLARQQSVNPGLALWLVALSPLALTSLIASGHNDALMIGLVVAGVSLALEGRLAIGFGICAVAASIKLPAAAAILFLGVDEFRRADRTRRLRILFDAILLPIAIIVGITLAAGYGWTWLGPQALKVPGLVRALMTPSVSLGSFAYSILDLVGVHVASHTMVSIFQVMCTVLTLSGCAWLLVNAQKLNVVRALGLALLLFSVGSPTLWPWYLMWGISLLAATSAQRSRVLVILAGFAIFLVDAAGTPTISGWGVYVTGPLVIAGVIWFVKTRHWEKVVAGAGL</sequence>
<evidence type="ECO:0000256" key="6">
    <source>
        <dbReference type="ARBA" id="ARBA00023136"/>
    </source>
</evidence>
<evidence type="ECO:0000256" key="7">
    <source>
        <dbReference type="SAM" id="Phobius"/>
    </source>
</evidence>
<reference evidence="9" key="1">
    <citation type="submission" date="2020-05" db="EMBL/GenBank/DDBJ databases">
        <authorList>
            <person name="Chiriac C."/>
            <person name="Salcher M."/>
            <person name="Ghai R."/>
            <person name="Kavagutti S V."/>
        </authorList>
    </citation>
    <scope>NUCLEOTIDE SEQUENCE</scope>
</reference>
<feature type="transmembrane region" description="Helical" evidence="7">
    <location>
        <begin position="275"/>
        <end position="300"/>
    </location>
</feature>
<dbReference type="EMBL" id="CAFABE010000020">
    <property type="protein sequence ID" value="CAB4824069.1"/>
    <property type="molecule type" value="Genomic_DNA"/>
</dbReference>
<feature type="transmembrane region" description="Helical" evidence="7">
    <location>
        <begin position="435"/>
        <end position="452"/>
    </location>
</feature>
<evidence type="ECO:0000256" key="1">
    <source>
        <dbReference type="ARBA" id="ARBA00004141"/>
    </source>
</evidence>
<accession>A0A6J7CZU0</accession>
<keyword evidence="6 7" id="KW-0472">Membrane</keyword>
<dbReference type="AlphaFoldDB" id="A0A6J7CZU0"/>
<name>A0A6J7CZU0_9ZZZZ</name>
<feature type="transmembrane region" description="Helical" evidence="7">
    <location>
        <begin position="42"/>
        <end position="64"/>
    </location>
</feature>
<keyword evidence="5 7" id="KW-1133">Transmembrane helix</keyword>
<dbReference type="InterPro" id="IPR049829">
    <property type="entry name" value="MptA/B-like"/>
</dbReference>
<evidence type="ECO:0000256" key="5">
    <source>
        <dbReference type="ARBA" id="ARBA00022989"/>
    </source>
</evidence>
<evidence type="ECO:0000256" key="4">
    <source>
        <dbReference type="ARBA" id="ARBA00022692"/>
    </source>
</evidence>
<keyword evidence="4 7" id="KW-0812">Transmembrane</keyword>
<dbReference type="GO" id="GO:0016020">
    <property type="term" value="C:membrane"/>
    <property type="evidence" value="ECO:0007669"/>
    <property type="project" value="UniProtKB-SubCell"/>
</dbReference>
<dbReference type="Pfam" id="PF26314">
    <property type="entry name" value="MptA_B_family"/>
    <property type="match status" value="1"/>
</dbReference>
<gene>
    <name evidence="8" type="ORF">UFOPK3164_00622</name>
    <name evidence="9" type="ORF">UFOPK3427_00383</name>
    <name evidence="10" type="ORF">UFOPK4112_01312</name>
</gene>
<proteinExistence type="predicted"/>
<feature type="transmembrane region" description="Helical" evidence="7">
    <location>
        <begin position="76"/>
        <end position="94"/>
    </location>
</feature>
<feature type="transmembrane region" description="Helical" evidence="7">
    <location>
        <begin position="312"/>
        <end position="332"/>
    </location>
</feature>
<feature type="transmembrane region" description="Helical" evidence="7">
    <location>
        <begin position="344"/>
        <end position="365"/>
    </location>
</feature>
<evidence type="ECO:0000256" key="3">
    <source>
        <dbReference type="ARBA" id="ARBA00022679"/>
    </source>
</evidence>